<dbReference type="InterPro" id="IPR002646">
    <property type="entry name" value="PolA_pol_head_dom"/>
</dbReference>
<feature type="domain" description="Poly A polymerase head" evidence="10">
    <location>
        <begin position="23"/>
        <end position="143"/>
    </location>
</feature>
<keyword evidence="6" id="KW-0547">Nucleotide-binding</keyword>
<dbReference type="Gene3D" id="1.10.3090.10">
    <property type="entry name" value="cca-adding enzyme, domain 2"/>
    <property type="match status" value="1"/>
</dbReference>
<evidence type="ECO:0000256" key="8">
    <source>
        <dbReference type="ARBA" id="ARBA00022884"/>
    </source>
</evidence>
<dbReference type="CDD" id="cd05398">
    <property type="entry name" value="NT_ClassII-CCAase"/>
    <property type="match status" value="1"/>
</dbReference>
<dbReference type="EMBL" id="JACOQG010000019">
    <property type="protein sequence ID" value="MBC5780283.1"/>
    <property type="molecule type" value="Genomic_DNA"/>
</dbReference>
<dbReference type="Pfam" id="PF01743">
    <property type="entry name" value="PolyA_pol"/>
    <property type="match status" value="1"/>
</dbReference>
<evidence type="ECO:0000256" key="2">
    <source>
        <dbReference type="ARBA" id="ARBA00022679"/>
    </source>
</evidence>
<reference evidence="13 14" key="1">
    <citation type="submission" date="2020-08" db="EMBL/GenBank/DDBJ databases">
        <title>Genome public.</title>
        <authorList>
            <person name="Liu C."/>
            <person name="Sun Q."/>
        </authorList>
    </citation>
    <scope>NUCLEOTIDE SEQUENCE [LARGE SCALE GENOMIC DNA]</scope>
    <source>
        <strain evidence="13 14">M29</strain>
    </source>
</reference>
<dbReference type="InterPro" id="IPR032828">
    <property type="entry name" value="PolyA_RNA-bd"/>
</dbReference>
<dbReference type="InterPro" id="IPR006675">
    <property type="entry name" value="HDIG_dom"/>
</dbReference>
<evidence type="ECO:0000259" key="10">
    <source>
        <dbReference type="Pfam" id="PF01743"/>
    </source>
</evidence>
<dbReference type="Pfam" id="PF13735">
    <property type="entry name" value="tRNA_NucTran2_2"/>
    <property type="match status" value="1"/>
</dbReference>
<evidence type="ECO:0000256" key="5">
    <source>
        <dbReference type="ARBA" id="ARBA00022723"/>
    </source>
</evidence>
<dbReference type="InterPro" id="IPR032810">
    <property type="entry name" value="CCA-adding_enz_C"/>
</dbReference>
<keyword evidence="7" id="KW-0460">Magnesium</keyword>
<evidence type="ECO:0000259" key="11">
    <source>
        <dbReference type="Pfam" id="PF12627"/>
    </source>
</evidence>
<dbReference type="Gene3D" id="3.30.460.10">
    <property type="entry name" value="Beta Polymerase, domain 2"/>
    <property type="match status" value="1"/>
</dbReference>
<comment type="cofactor">
    <cofactor evidence="1">
        <name>Mg(2+)</name>
        <dbReference type="ChEBI" id="CHEBI:18420"/>
    </cofactor>
</comment>
<keyword evidence="14" id="KW-1185">Reference proteome</keyword>
<evidence type="ECO:0000313" key="14">
    <source>
        <dbReference type="Proteomes" id="UP000649826"/>
    </source>
</evidence>
<evidence type="ECO:0000256" key="6">
    <source>
        <dbReference type="ARBA" id="ARBA00022741"/>
    </source>
</evidence>
<dbReference type="PANTHER" id="PTHR46173">
    <property type="entry name" value="CCA TRNA NUCLEOTIDYLTRANSFERASE 1, MITOCHONDRIAL"/>
    <property type="match status" value="1"/>
</dbReference>
<protein>
    <submittedName>
        <fullName evidence="13">CCA tRNA nucleotidyltransferase</fullName>
        <ecNumber evidence="13">2.7.7.72</ecNumber>
    </submittedName>
</protein>
<dbReference type="InterPro" id="IPR050264">
    <property type="entry name" value="Bact_CCA-adding_enz_type3_sf"/>
</dbReference>
<dbReference type="NCBIfam" id="TIGR00277">
    <property type="entry name" value="HDIG"/>
    <property type="match status" value="1"/>
</dbReference>
<organism evidence="13 14">
    <name type="scientific">Blautia difficilis</name>
    <dbReference type="NCBI Taxonomy" id="2763027"/>
    <lineage>
        <taxon>Bacteria</taxon>
        <taxon>Bacillati</taxon>
        <taxon>Bacillota</taxon>
        <taxon>Clostridia</taxon>
        <taxon>Lachnospirales</taxon>
        <taxon>Lachnospiraceae</taxon>
        <taxon>Blautia</taxon>
    </lineage>
</organism>
<keyword evidence="8 9" id="KW-0694">RNA-binding</keyword>
<sequence>MILEIPKNAETILHILENAGYEAYVVGGCVRDSILGRKPDDWDITTSAKPEQVKELFHRTVDTGLQHGTVTVLMEKEGYEVTTYRVDGEYEDGRHPKEVTFTASLEEDLKRRDFTINAMAYNPSGGLVDLFGGLEDIDRKIIRCVGDPLERFTEDALRIMRAVRFSAQLGFSIEEETRKALKVLAPNLKHVSAERIQVELVKLLMSPHPDYLRTAYEAGITAEFLPEFDACMETSQNTPHHCYTVGEHILHSLCYVRADRVLRITMLLHDIGKPVVRKTDENGRDHFKTHGNAGEKMAGQILRRLKFDNDTIRKVTRLVKWHDDRPEGTLKSVRRAVNRIGEDLFPLYLEVQQADMLAQSLYRRGEKQARLDSVRDAYRQIIEEKQCVSLKTLAVTGRDLIENGYRPGREIGEKLEKLLNLVLEDPEKNQKEILLEIIRKDQEKNPA</sequence>
<dbReference type="NCBIfam" id="NF009814">
    <property type="entry name" value="PRK13299.1"/>
    <property type="match status" value="1"/>
</dbReference>
<gene>
    <name evidence="13" type="ORF">H8Z82_11600</name>
</gene>
<dbReference type="GO" id="GO:0004810">
    <property type="term" value="F:CCA tRNA nucleotidyltransferase activity"/>
    <property type="evidence" value="ECO:0007669"/>
    <property type="project" value="UniProtKB-EC"/>
</dbReference>
<evidence type="ECO:0000256" key="1">
    <source>
        <dbReference type="ARBA" id="ARBA00001946"/>
    </source>
</evidence>
<dbReference type="Pfam" id="PF12627">
    <property type="entry name" value="PolyA_pol_RNAbd"/>
    <property type="match status" value="1"/>
</dbReference>
<dbReference type="PANTHER" id="PTHR46173:SF1">
    <property type="entry name" value="CCA TRNA NUCLEOTIDYLTRANSFERASE 1, MITOCHONDRIAL"/>
    <property type="match status" value="1"/>
</dbReference>
<evidence type="ECO:0000313" key="13">
    <source>
        <dbReference type="EMBL" id="MBC5780283.1"/>
    </source>
</evidence>
<comment type="caution">
    <text evidence="13">The sequence shown here is derived from an EMBL/GenBank/DDBJ whole genome shotgun (WGS) entry which is preliminary data.</text>
</comment>
<keyword evidence="2 9" id="KW-0808">Transferase</keyword>
<dbReference type="EC" id="2.7.7.72" evidence="13"/>
<dbReference type="InterPro" id="IPR043519">
    <property type="entry name" value="NT_sf"/>
</dbReference>
<feature type="domain" description="tRNA nucleotidyltransferase/poly(A) polymerase RNA and SrmB- binding" evidence="11">
    <location>
        <begin position="170"/>
        <end position="231"/>
    </location>
</feature>
<dbReference type="RefSeq" id="WP_186995212.1">
    <property type="nucleotide sequence ID" value="NZ_JACOQG010000019.1"/>
</dbReference>
<evidence type="ECO:0000256" key="4">
    <source>
        <dbReference type="ARBA" id="ARBA00022695"/>
    </source>
</evidence>
<name>A0ABR7IJS9_9FIRM</name>
<dbReference type="Gene3D" id="1.10.246.80">
    <property type="match status" value="1"/>
</dbReference>
<comment type="similarity">
    <text evidence="9">Belongs to the tRNA nucleotidyltransferase/poly(A) polymerase family.</text>
</comment>
<evidence type="ECO:0000256" key="9">
    <source>
        <dbReference type="RuleBase" id="RU003953"/>
    </source>
</evidence>
<dbReference type="SUPFAM" id="SSF81891">
    <property type="entry name" value="Poly A polymerase C-terminal region-like"/>
    <property type="match status" value="1"/>
</dbReference>
<dbReference type="CDD" id="cd00077">
    <property type="entry name" value="HDc"/>
    <property type="match status" value="1"/>
</dbReference>
<evidence type="ECO:0000256" key="3">
    <source>
        <dbReference type="ARBA" id="ARBA00022694"/>
    </source>
</evidence>
<proteinExistence type="inferred from homology"/>
<dbReference type="SUPFAM" id="SSF81301">
    <property type="entry name" value="Nucleotidyltransferase"/>
    <property type="match status" value="1"/>
</dbReference>
<evidence type="ECO:0000256" key="7">
    <source>
        <dbReference type="ARBA" id="ARBA00022842"/>
    </source>
</evidence>
<keyword evidence="5" id="KW-0479">Metal-binding</keyword>
<keyword evidence="4 13" id="KW-0548">Nucleotidyltransferase</keyword>
<dbReference type="InterPro" id="IPR003607">
    <property type="entry name" value="HD/PDEase_dom"/>
</dbReference>
<accession>A0ABR7IJS9</accession>
<dbReference type="Proteomes" id="UP000649826">
    <property type="component" value="Unassembled WGS sequence"/>
</dbReference>
<keyword evidence="3" id="KW-0819">tRNA processing</keyword>
<feature type="domain" description="CCA-adding enzyme C-terminal" evidence="12">
    <location>
        <begin position="295"/>
        <end position="437"/>
    </location>
</feature>
<evidence type="ECO:0000259" key="12">
    <source>
        <dbReference type="Pfam" id="PF13735"/>
    </source>
</evidence>